<dbReference type="EMBL" id="CP071793">
    <property type="protein sequence ID" value="QTD49563.1"/>
    <property type="molecule type" value="Genomic_DNA"/>
</dbReference>
<evidence type="ECO:0000313" key="2">
    <source>
        <dbReference type="EMBL" id="QTD49563.1"/>
    </source>
</evidence>
<sequence length="197" mass="22971">MSFLKAHVPHDWEEPFQIDPRFYRFEVPEIAPLSHFSLPSTQWSPPHRQRGASTTRNHSLDAQKAQALQKALEIQRMEILLCEDPSYVLLYAQMLSERLALNHQTIRDMAHRQEETHHIEAILVSEAFHTRLTGQAPPNHFEGSFLWWRLMETLKRRHIPVPCITEHPISRTGVLHGQALQQALVDLRHGFYHSTVE</sequence>
<dbReference type="KEGG" id="scor:J3U87_28585"/>
<gene>
    <name evidence="2" type="ORF">J3U87_28585</name>
</gene>
<dbReference type="RefSeq" id="WP_237379194.1">
    <property type="nucleotide sequence ID" value="NZ_CP071793.1"/>
</dbReference>
<feature type="region of interest" description="Disordered" evidence="1">
    <location>
        <begin position="38"/>
        <end position="58"/>
    </location>
</feature>
<organism evidence="2 3">
    <name type="scientific">Sulfidibacter corallicola</name>
    <dbReference type="NCBI Taxonomy" id="2818388"/>
    <lineage>
        <taxon>Bacteria</taxon>
        <taxon>Pseudomonadati</taxon>
        <taxon>Acidobacteriota</taxon>
        <taxon>Holophagae</taxon>
        <taxon>Acanthopleuribacterales</taxon>
        <taxon>Acanthopleuribacteraceae</taxon>
        <taxon>Sulfidibacter</taxon>
    </lineage>
</organism>
<reference evidence="2" key="1">
    <citation type="submission" date="2021-03" db="EMBL/GenBank/DDBJ databases">
        <title>Acanthopleuribacteraceae sp. M133.</title>
        <authorList>
            <person name="Wang G."/>
        </authorList>
    </citation>
    <scope>NUCLEOTIDE SEQUENCE</scope>
    <source>
        <strain evidence="2">M133</strain>
    </source>
</reference>
<dbReference type="Proteomes" id="UP000663929">
    <property type="component" value="Chromosome"/>
</dbReference>
<dbReference type="AlphaFoldDB" id="A0A8A4TIY8"/>
<evidence type="ECO:0000256" key="1">
    <source>
        <dbReference type="SAM" id="MobiDB-lite"/>
    </source>
</evidence>
<accession>A0A8A4TIY8</accession>
<evidence type="ECO:0000313" key="3">
    <source>
        <dbReference type="Proteomes" id="UP000663929"/>
    </source>
</evidence>
<protein>
    <submittedName>
        <fullName evidence="2">Uncharacterized protein</fullName>
    </submittedName>
</protein>
<proteinExistence type="predicted"/>
<keyword evidence="3" id="KW-1185">Reference proteome</keyword>
<name>A0A8A4TIY8_SULCO</name>